<dbReference type="PANTHER" id="PTHR47839">
    <property type="entry name" value="DOMAIN PROTEIN, PUTATIVE (AFU_ORTHOLOGUE AFUA_6G04830)-RELATED"/>
    <property type="match status" value="1"/>
</dbReference>
<evidence type="ECO:0000259" key="2">
    <source>
        <dbReference type="Pfam" id="PF25794"/>
    </source>
</evidence>
<sequence>MANPDFARLRETLMDSTADEEAVTVNTRALIDKVLARYSGDWTTLRELIQNAADAAAKNVAIQFKTTPSRTVAVPSSNDDADMLKHTLLHHTLECLQVTNDGQAFADSDWNRLKRIAEGNPDETKIGAFGVGFYSVFADCEEPFVVSGRKSMGFVWKGNSLFTKSGSLPASSGNQNTSFILNYRSTTAPMPDLMSLCQFLSTSLTFVGLESITLCVDKWNILTLSKVSAPSSAAQLPKGIKTKTREGLMNITGVVHQNTQINAKWINAVGWSPSKAPPVIPVQDEAEFAGPSLRSFFSRLKVGASSIPTLPSAKRAAQEAEQQRQAQISKNILEESKASVFLRISTVHIQTTVSTVFSKELERATKKPPPRTTRIAILTSSHDETAASLSTVSGLTSDKAPEIFTSVLPTKHGRIFIGFPTGQTTGLLCHISTPSIIPTVERESIDLNARYVKTWNIEMLRVAGIACRIAYTGEMEELRNRLSASMKTGNHVALGAADIDSVTPHAVHVFKQYTSLESTPSSQVGKLIEEAFWESSEHNTIDVLSTKGVLPSRRVRVISEPLSFLENIPLIPQTLSTEAQDFVARLYRRGLVKDMNVKDIQEELGNRSLDEAQLVDFLKWCAAQISSRQLDTATVQSLLETAVATIDDGALVHGKSSEVSGGKIMVLSEIKTFLTGTKIAPDLPMPPHTIAIRFTKGLTRPQLEAFGWEELQVVPWFRHLIREDESGALAPEHCLTKTPAFAAQALATLSKNWDSMSQSSKTTMVELLSSKTVIPTKRGMRRPTDAYFPSVKLFDDLPVVENLHANIKDKLLVALGVRKTIELTVVFERLMAQSPGGKASPKWSFADLVQYLISVKDDIPKEDIERLKGTAICPVEEGCGAERHGGRLYKVSELFEPKEVLKVLGLPVLHWPGAFRPTSPEGRFLTVLGLKEHPSVPELVMVMKRAIASSNNQLYLLTMKYFVDHHQINKYGRFDLTLIKDEKILTIVGASFPDTVAPSACYSNESVAILGYPILARALQNHANLFGVASDPPMQQVATRVITNPPTSVHKAIGIFGYLGGRLSHLNAQLVETFGNARIVPIIGAEGKQVMRHVAPKMCFLGTSEMYGGILDFVDFGMEANSFLLSVGSKHEPSSPELARIVVDGPSRILAMLGTDRYMDLLRKMADNQSALKSNKVLWKDLQNSPCLLAYREHAETAGYKEKGSGHLEDFDEDEPTIRSYSLRQASDIVIQDSIREFLMFRSYISAAPEDDTLEKLYQNLGVPLLSSVVSVDQRVGNPRRDQSEALAIRKRIIERSRLFIHEHSLDLRHDSKWLEKALSVQQVDSIALSTSLKQYGVRPVVEKRTASVARNAKSDYTLFVTRDPEWYEISTQIVRLLLNRPKQNDTLALESVLNSDLKRLRMKGYNVDRILRVKAYETRLAEEEKRKREVEEAKRRDEEKKRAAAAGHGLDPPPSYEATPRKPKDTRAQVTETPMPTMPGGFGSDSPDAPRPVKGGMWPMSFTDALQSVKKGLGVADTAGPRPDQPQIEAGSHVPNHPQIEAGGSDSHGPHQPHIGAGGKGSLGSDETPIKVDRDPVANDRLTAANLNQAIKATRPHLSDKLFSQPRSSQVAEVQSYCDSSSGNDLTYISATTNGLKIFFPNKTISSKSSFLLAETGGLEVFSALLLSLSNLFNLSPSVIHIFHATDGNTIAFNKSGALFFNYHYFSTLHKKSWETSHGSKIDTLAYWYMTLCHELAHNLVSEHSAKHSFYAESFAQQYFGKVMGLALSYD</sequence>
<evidence type="ECO:0000313" key="4">
    <source>
        <dbReference type="Proteomes" id="UP000316270"/>
    </source>
</evidence>
<protein>
    <recommendedName>
        <fullName evidence="2">Sacsin/Nov domain-containing protein</fullName>
    </recommendedName>
</protein>
<dbReference type="PANTHER" id="PTHR47839:SF1">
    <property type="entry name" value="DOMAIN PROTEIN, PUTATIVE (AFU_ORTHOLOGUE AFUA_6G04830)-RELATED"/>
    <property type="match status" value="1"/>
</dbReference>
<feature type="compositionally biased region" description="Basic and acidic residues" evidence="1">
    <location>
        <begin position="1422"/>
        <end position="1443"/>
    </location>
</feature>
<dbReference type="Pfam" id="PF25794">
    <property type="entry name" value="SACS"/>
    <property type="match status" value="1"/>
</dbReference>
<dbReference type="Pfam" id="PF12449">
    <property type="entry name" value="DUF3684"/>
    <property type="match status" value="1"/>
</dbReference>
<feature type="domain" description="Sacsin/Nov" evidence="2">
    <location>
        <begin position="30"/>
        <end position="150"/>
    </location>
</feature>
<proteinExistence type="predicted"/>
<keyword evidence="4" id="KW-1185">Reference proteome</keyword>
<feature type="region of interest" description="Disordered" evidence="1">
    <location>
        <begin position="1515"/>
        <end position="1574"/>
    </location>
</feature>
<dbReference type="InterPro" id="IPR022155">
    <property type="entry name" value="DUF3684"/>
</dbReference>
<evidence type="ECO:0000313" key="3">
    <source>
        <dbReference type="EMBL" id="QDS76721.1"/>
    </source>
</evidence>
<dbReference type="EMBL" id="CP042200">
    <property type="protein sequence ID" value="QDS76721.1"/>
    <property type="molecule type" value="Genomic_DNA"/>
</dbReference>
<name>A0A517LM74_9PEZI</name>
<dbReference type="InterPro" id="IPR036890">
    <property type="entry name" value="HATPase_C_sf"/>
</dbReference>
<dbReference type="Gene3D" id="3.30.565.10">
    <property type="entry name" value="Histidine kinase-like ATPase, C-terminal domain"/>
    <property type="match status" value="1"/>
</dbReference>
<dbReference type="OrthoDB" id="10031156at2759"/>
<gene>
    <name evidence="3" type="ORF">FKW77_001035</name>
</gene>
<dbReference type="InterPro" id="IPR058210">
    <property type="entry name" value="SACS/Nov_dom"/>
</dbReference>
<dbReference type="Proteomes" id="UP000316270">
    <property type="component" value="Chromosome 16"/>
</dbReference>
<reference evidence="3 4" key="1">
    <citation type="submission" date="2019-07" db="EMBL/GenBank/DDBJ databases">
        <title>Finished genome of Venturia effusa.</title>
        <authorList>
            <person name="Young C.A."/>
            <person name="Cox M.P."/>
            <person name="Ganley A.R.D."/>
            <person name="David W.J."/>
        </authorList>
    </citation>
    <scope>NUCLEOTIDE SEQUENCE [LARGE SCALE GENOMIC DNA]</scope>
    <source>
        <strain evidence="4">albino</strain>
    </source>
</reference>
<dbReference type="NCBIfam" id="NF047352">
    <property type="entry name" value="P_loop_sacsin"/>
    <property type="match status" value="1"/>
</dbReference>
<feature type="region of interest" description="Disordered" evidence="1">
    <location>
        <begin position="1422"/>
        <end position="1492"/>
    </location>
</feature>
<dbReference type="STRING" id="50376.A0A517LM74"/>
<accession>A0A517LM74</accession>
<organism evidence="3 4">
    <name type="scientific">Venturia effusa</name>
    <dbReference type="NCBI Taxonomy" id="50376"/>
    <lineage>
        <taxon>Eukaryota</taxon>
        <taxon>Fungi</taxon>
        <taxon>Dikarya</taxon>
        <taxon>Ascomycota</taxon>
        <taxon>Pezizomycotina</taxon>
        <taxon>Dothideomycetes</taxon>
        <taxon>Pleosporomycetidae</taxon>
        <taxon>Venturiales</taxon>
        <taxon>Venturiaceae</taxon>
        <taxon>Venturia</taxon>
    </lineage>
</organism>
<evidence type="ECO:0000256" key="1">
    <source>
        <dbReference type="SAM" id="MobiDB-lite"/>
    </source>
</evidence>
<dbReference type="SUPFAM" id="SSF55874">
    <property type="entry name" value="ATPase domain of HSP90 chaperone/DNA topoisomerase II/histidine kinase"/>
    <property type="match status" value="1"/>
</dbReference>